<dbReference type="Gene3D" id="3.40.50.720">
    <property type="entry name" value="NAD(P)-binding Rossmann-like Domain"/>
    <property type="match status" value="1"/>
</dbReference>
<sequence length="308" mass="32473">MKRTLITGGAGFIGSHLADRLLAEGEQVVVLDDLSTGFRHNLDPRAELIVADIGDEAALASAIGGCDTVVHLAAMVSVQDCIYDWKGGSRVNLAGTVSVMQVANAAGNLPVIYASSAAIYGDRGGRICAETDLPAPISPYGADKLGAEHHARAMNAIHGLSSVGLRFFNVYGPRQNANSPYAGVISRFCENRKKNRDHVIFGDGTQARDFIYVGDIVDGIIAARRYAAAHSGASVFNLCTGRATDLTLLAEQIDAVAGRGQTPIKHAAARSGDIRLSLGSVELAYQALGFSAQVPLEQGLSRLWLSLE</sequence>
<evidence type="ECO:0000313" key="4">
    <source>
        <dbReference type="EMBL" id="MTE02072.1"/>
    </source>
</evidence>
<comment type="similarity">
    <text evidence="2">Belongs to the NAD(P)-dependent epimerase/dehydratase family.</text>
</comment>
<evidence type="ECO:0000256" key="1">
    <source>
        <dbReference type="ARBA" id="ARBA00005125"/>
    </source>
</evidence>
<dbReference type="InterPro" id="IPR036291">
    <property type="entry name" value="NAD(P)-bd_dom_sf"/>
</dbReference>
<gene>
    <name evidence="4" type="ORF">GIY56_17420</name>
</gene>
<evidence type="ECO:0000313" key="5">
    <source>
        <dbReference type="Proteomes" id="UP000481417"/>
    </source>
</evidence>
<reference evidence="4 5" key="1">
    <citation type="submission" date="2019-11" db="EMBL/GenBank/DDBJ databases">
        <authorList>
            <person name="Lang L."/>
        </authorList>
    </citation>
    <scope>NUCLEOTIDE SEQUENCE [LARGE SCALE GENOMIC DNA]</scope>
    <source>
        <strain evidence="4 5">YIM 132242</strain>
    </source>
</reference>
<evidence type="ECO:0000256" key="2">
    <source>
        <dbReference type="ARBA" id="ARBA00007637"/>
    </source>
</evidence>
<feature type="domain" description="NAD-dependent epimerase/dehydratase" evidence="3">
    <location>
        <begin position="5"/>
        <end position="238"/>
    </location>
</feature>
<dbReference type="Pfam" id="PF01370">
    <property type="entry name" value="Epimerase"/>
    <property type="match status" value="1"/>
</dbReference>
<accession>A0A6L6HUV2</accession>
<comment type="pathway">
    <text evidence="1">Bacterial outer membrane biogenesis; LPS O-antigen biosynthesis.</text>
</comment>
<proteinExistence type="inferred from homology"/>
<dbReference type="EMBL" id="WMBT01000027">
    <property type="protein sequence ID" value="MTE02072.1"/>
    <property type="molecule type" value="Genomic_DNA"/>
</dbReference>
<comment type="caution">
    <text evidence="4">The sequence shown here is derived from an EMBL/GenBank/DDBJ whole genome shotgun (WGS) entry which is preliminary data.</text>
</comment>
<dbReference type="RefSeq" id="WP_328288591.1">
    <property type="nucleotide sequence ID" value="NZ_WMBT01000027.1"/>
</dbReference>
<dbReference type="AlphaFoldDB" id="A0A6L6HUV2"/>
<organism evidence="4 5">
    <name type="scientific">Paracoccus lichenicola</name>
    <dbReference type="NCBI Taxonomy" id="2665644"/>
    <lineage>
        <taxon>Bacteria</taxon>
        <taxon>Pseudomonadati</taxon>
        <taxon>Pseudomonadota</taxon>
        <taxon>Alphaproteobacteria</taxon>
        <taxon>Rhodobacterales</taxon>
        <taxon>Paracoccaceae</taxon>
        <taxon>Paracoccus</taxon>
    </lineage>
</organism>
<dbReference type="PANTHER" id="PTHR43000">
    <property type="entry name" value="DTDP-D-GLUCOSE 4,6-DEHYDRATASE-RELATED"/>
    <property type="match status" value="1"/>
</dbReference>
<dbReference type="Gene3D" id="3.90.25.10">
    <property type="entry name" value="UDP-galactose 4-epimerase, domain 1"/>
    <property type="match status" value="1"/>
</dbReference>
<protein>
    <submittedName>
        <fullName evidence="4">NAD-dependent epimerase/dehydratase family protein</fullName>
    </submittedName>
</protein>
<name>A0A6L6HUV2_9RHOB</name>
<keyword evidence="5" id="KW-1185">Reference proteome</keyword>
<dbReference type="Proteomes" id="UP000481417">
    <property type="component" value="Unassembled WGS sequence"/>
</dbReference>
<evidence type="ECO:0000259" key="3">
    <source>
        <dbReference type="Pfam" id="PF01370"/>
    </source>
</evidence>
<dbReference type="InterPro" id="IPR001509">
    <property type="entry name" value="Epimerase_deHydtase"/>
</dbReference>
<dbReference type="SUPFAM" id="SSF51735">
    <property type="entry name" value="NAD(P)-binding Rossmann-fold domains"/>
    <property type="match status" value="1"/>
</dbReference>